<dbReference type="InterPro" id="IPR005312">
    <property type="entry name" value="DUF1759"/>
</dbReference>
<dbReference type="Proteomes" id="UP000279307">
    <property type="component" value="Chromosome 9"/>
</dbReference>
<keyword evidence="9" id="KW-0175">Coiled coil</keyword>
<evidence type="ECO:0000256" key="2">
    <source>
        <dbReference type="ARBA" id="ARBA00012417"/>
    </source>
</evidence>
<dbReference type="PANTHER" id="PTHR47331">
    <property type="entry name" value="PHD-TYPE DOMAIN-CONTAINING PROTEIN"/>
    <property type="match status" value="1"/>
</dbReference>
<dbReference type="PANTHER" id="PTHR47331:SF5">
    <property type="entry name" value="RIBONUCLEASE H"/>
    <property type="match status" value="1"/>
</dbReference>
<dbReference type="OrthoDB" id="7700894at2759"/>
<dbReference type="PROSITE" id="PS50175">
    <property type="entry name" value="ASP_PROT_RETROV"/>
    <property type="match status" value="1"/>
</dbReference>
<evidence type="ECO:0000256" key="5">
    <source>
        <dbReference type="ARBA" id="ARBA00022705"/>
    </source>
</evidence>
<dbReference type="Pfam" id="PF03175">
    <property type="entry name" value="DNA_pol_B_2"/>
    <property type="match status" value="1"/>
</dbReference>
<keyword evidence="6" id="KW-0239">DNA-directed DNA polymerase</keyword>
<reference evidence="12" key="1">
    <citation type="journal article" date="2018" name="Genome Res.">
        <title>The genomic architecture and molecular evolution of ant odorant receptors.</title>
        <authorList>
            <person name="McKenzie S.K."/>
            <person name="Kronauer D.J.C."/>
        </authorList>
    </citation>
    <scope>NUCLEOTIDE SEQUENCE [LARGE SCALE GENOMIC DNA]</scope>
    <source>
        <strain evidence="12">Clonal line C1</strain>
    </source>
</reference>
<dbReference type="EC" id="2.7.7.7" evidence="2"/>
<dbReference type="Pfam" id="PF03564">
    <property type="entry name" value="DUF1759"/>
    <property type="match status" value="1"/>
</dbReference>
<dbReference type="GO" id="GO:0004190">
    <property type="term" value="F:aspartic-type endopeptidase activity"/>
    <property type="evidence" value="ECO:0007669"/>
    <property type="project" value="InterPro"/>
</dbReference>
<evidence type="ECO:0000256" key="8">
    <source>
        <dbReference type="ARBA" id="ARBA00049244"/>
    </source>
</evidence>
<feature type="coiled-coil region" evidence="9">
    <location>
        <begin position="28"/>
        <end position="55"/>
    </location>
</feature>
<proteinExistence type="inferred from homology"/>
<dbReference type="SUPFAM" id="SSF56672">
    <property type="entry name" value="DNA/RNA polymerases"/>
    <property type="match status" value="2"/>
</dbReference>
<dbReference type="GO" id="GO:0000166">
    <property type="term" value="F:nucleotide binding"/>
    <property type="evidence" value="ECO:0007669"/>
    <property type="project" value="InterPro"/>
</dbReference>
<dbReference type="GO" id="GO:0003887">
    <property type="term" value="F:DNA-directed DNA polymerase activity"/>
    <property type="evidence" value="ECO:0007669"/>
    <property type="project" value="UniProtKB-KW"/>
</dbReference>
<evidence type="ECO:0000256" key="4">
    <source>
        <dbReference type="ARBA" id="ARBA00022695"/>
    </source>
</evidence>
<reference evidence="12" key="2">
    <citation type="submission" date="2018-07" db="EMBL/GenBank/DDBJ databases">
        <authorList>
            <person name="Mckenzie S.K."/>
            <person name="Kronauer D.J.C."/>
        </authorList>
    </citation>
    <scope>NUCLEOTIDE SEQUENCE</scope>
    <source>
        <strain evidence="12">Clonal line C1</strain>
    </source>
</reference>
<feature type="region of interest" description="Disordered" evidence="10">
    <location>
        <begin position="300"/>
        <end position="330"/>
    </location>
</feature>
<keyword evidence="4" id="KW-0548">Nucleotidyltransferase</keyword>
<accession>A0A3L8DFE7</accession>
<comment type="catalytic activity">
    <reaction evidence="8">
        <text>DNA(n) + a 2'-deoxyribonucleoside 5'-triphosphate = DNA(n+1) + diphosphate</text>
        <dbReference type="Rhea" id="RHEA:22508"/>
        <dbReference type="Rhea" id="RHEA-COMP:17339"/>
        <dbReference type="Rhea" id="RHEA-COMP:17340"/>
        <dbReference type="ChEBI" id="CHEBI:33019"/>
        <dbReference type="ChEBI" id="CHEBI:61560"/>
        <dbReference type="ChEBI" id="CHEBI:173112"/>
        <dbReference type="EC" id="2.7.7.7"/>
    </reaction>
</comment>
<sequence length="1443" mass="163940">MSQAEGIIRSQTDLHGRIARAVENFKKLGAAKMTLSMAEARLQALESNWARFESNHERLLALPPEGVNETDYIKQSMSTLTEEAFFQQKCVFVELIRAHKAKEPPASTASVKSESTSAPRTTLPRIQLPSFSGKYEDWPAFRDLFSSIIGKDVSATQVEKLHYLKTCLKGEAELLLRNIATTGENYTRAWDALVAYYENKRLLVRAYLSNFVSLRKMGNESAVELRKIYHGLRATVNSLESIGRPINSSEDLLVYLAVELLDLRSRREWENAISETTEPPSYQELEKFLDRRLHTLESMLPVKSDGHSNKAGNGTSKSTRSHLARKQEDKADAKRSRCSLCQGDHFIMLCAEYKKKTAAERKQHVLANNLCLNCLGRHTVSDCASKKACSACDERHHSSLHDACREVEIAKSSHIAQKPPERPIAVLLATARIRVADRYGVWHSARALIDQGSESSMISERLAQLLKLPRSPAAVTVFGVGGVKVGVAKGRVGLSLAPRSGGPAMSVTALVFSRLSIYAGGVKTGTAAWQHIQDLELADPDFGMADPVDVLLGADVYAMILRPGLRTGGVREPVAQHTTLGWILSGAVGDTATPSHACTYQCRVEDELNQLVRQFWEQEEPPCATTLSREDQECEEHFVRTYSRFANGRYMVRLPLRQPLPDLTGTRGAAERVLRSMEAKFGREAEFRDLYVDFMRHQEVREYRLNTVTYGTTCAPRLAIRTVRQLAVDERTSFPLAAPVLEEDVYVDDVVTGAKSLSAALEMRNQLVQACRAGGFPLRKWSANHADLIKDLPCEDRLQQERLWWQPGESHATLGLKWHPHEDCFSFSEPQMWAGTITKRSTLSLTAKLFDPLGWLAPATVRAKIMIQSAWLLRIDWDAPLPEEDARRWLGFQEDLPRLSNIRVPRWLSVGDVECRLELHGFSDASERAYAAAVYLRVERPDTSVEVRLLTAKTKGRHQEELPEQRMRAHIAGVPEAKGEEFELLVRYSDLYHLLRITAWCRCWLRSSWSAEKRGSVKADRETPLVLQPDELEEACSKDKLKTLRSEFAHLSTDDFELLTRKGVFPYEYVDCADKLEDTRLPPRESVFSSLTGVTVSESDYAHAVNVWQRFAIRTLGEYSDLYLKTDVLLLADVFENFRDSCIKSYGLDPAYYYTLPGFTWDAMLKHTRINFELLTDIDMVMFIERGILGGLSQCSHRYAQANNKYMQSYDPSKPSSYLMYFDVNNLYGWAMCQPLPYADFRWVNDISNFNVNVIVPDSPKGYVLEVDLEYPRHLHDTHADLPFCPTRDKPPGKRQDKLLATLYDKKWYVIHYRNLQQCTRHGLRVTKIHRVLEFVQSPWLRDYIELNTRFRTAATNDFEKNLYKLMNNAVFGKTMENVRNHVDVKLLTKWNGRFGAEAMIAKPNFHSRSVFSSNLVAIEMLKLEVKFNKPIYVGMCILDISK</sequence>
<comment type="caution">
    <text evidence="12">The sequence shown here is derived from an EMBL/GenBank/DDBJ whole genome shotgun (WGS) entry which is preliminary data.</text>
</comment>
<dbReference type="InterPro" id="IPR004868">
    <property type="entry name" value="DNA-dir_DNA_pol_B_mt/vir"/>
</dbReference>
<keyword evidence="7" id="KW-0238">DNA-binding</keyword>
<organism evidence="12">
    <name type="scientific">Ooceraea biroi</name>
    <name type="common">Clonal raider ant</name>
    <name type="synonym">Cerapachys biroi</name>
    <dbReference type="NCBI Taxonomy" id="2015173"/>
    <lineage>
        <taxon>Eukaryota</taxon>
        <taxon>Metazoa</taxon>
        <taxon>Ecdysozoa</taxon>
        <taxon>Arthropoda</taxon>
        <taxon>Hexapoda</taxon>
        <taxon>Insecta</taxon>
        <taxon>Pterygota</taxon>
        <taxon>Neoptera</taxon>
        <taxon>Endopterygota</taxon>
        <taxon>Hymenoptera</taxon>
        <taxon>Apocrita</taxon>
        <taxon>Aculeata</taxon>
        <taxon>Formicoidea</taxon>
        <taxon>Formicidae</taxon>
        <taxon>Dorylinae</taxon>
        <taxon>Ooceraea</taxon>
    </lineage>
</organism>
<evidence type="ECO:0000256" key="3">
    <source>
        <dbReference type="ARBA" id="ARBA00022679"/>
    </source>
</evidence>
<evidence type="ECO:0000256" key="1">
    <source>
        <dbReference type="ARBA" id="ARBA00005755"/>
    </source>
</evidence>
<dbReference type="GO" id="GO:0006508">
    <property type="term" value="P:proteolysis"/>
    <property type="evidence" value="ECO:0007669"/>
    <property type="project" value="InterPro"/>
</dbReference>
<keyword evidence="3" id="KW-0808">Transferase</keyword>
<evidence type="ECO:0000256" key="10">
    <source>
        <dbReference type="SAM" id="MobiDB-lite"/>
    </source>
</evidence>
<gene>
    <name evidence="12" type="ORF">DMN91_009384</name>
</gene>
<dbReference type="Pfam" id="PF05380">
    <property type="entry name" value="Peptidase_A17"/>
    <property type="match status" value="1"/>
</dbReference>
<feature type="domain" description="Peptidase A2" evidence="11">
    <location>
        <begin position="445"/>
        <end position="482"/>
    </location>
</feature>
<dbReference type="GO" id="GO:0003677">
    <property type="term" value="F:DNA binding"/>
    <property type="evidence" value="ECO:0007669"/>
    <property type="project" value="UniProtKB-KW"/>
</dbReference>
<evidence type="ECO:0000313" key="12">
    <source>
        <dbReference type="EMBL" id="RLU19026.1"/>
    </source>
</evidence>
<dbReference type="InterPro" id="IPR001995">
    <property type="entry name" value="Peptidase_A2_cat"/>
</dbReference>
<keyword evidence="5" id="KW-0235">DNA replication</keyword>
<dbReference type="InterPro" id="IPR043502">
    <property type="entry name" value="DNA/RNA_pol_sf"/>
</dbReference>
<name>A0A3L8DFE7_OOCBI</name>
<protein>
    <recommendedName>
        <fullName evidence="2">DNA-directed DNA polymerase</fullName>
        <ecNumber evidence="2">2.7.7.7</ecNumber>
    </recommendedName>
</protein>
<feature type="non-terminal residue" evidence="12">
    <location>
        <position position="1443"/>
    </location>
</feature>
<evidence type="ECO:0000256" key="9">
    <source>
        <dbReference type="SAM" id="Coils"/>
    </source>
</evidence>
<dbReference type="InterPro" id="IPR008042">
    <property type="entry name" value="Retrotrans_Pao"/>
</dbReference>
<dbReference type="EMBL" id="QOIP01000009">
    <property type="protein sequence ID" value="RLU19026.1"/>
    <property type="molecule type" value="Genomic_DNA"/>
</dbReference>
<evidence type="ECO:0000256" key="6">
    <source>
        <dbReference type="ARBA" id="ARBA00022932"/>
    </source>
</evidence>
<comment type="similarity">
    <text evidence="1">Belongs to the DNA polymerase type-B family.</text>
</comment>
<evidence type="ECO:0000259" key="11">
    <source>
        <dbReference type="PROSITE" id="PS50175"/>
    </source>
</evidence>
<evidence type="ECO:0000256" key="7">
    <source>
        <dbReference type="ARBA" id="ARBA00023125"/>
    </source>
</evidence>
<dbReference type="GO" id="GO:0006260">
    <property type="term" value="P:DNA replication"/>
    <property type="evidence" value="ECO:0007669"/>
    <property type="project" value="UniProtKB-KW"/>
</dbReference>